<dbReference type="GO" id="GO:0015293">
    <property type="term" value="F:symporter activity"/>
    <property type="evidence" value="ECO:0007669"/>
    <property type="project" value="UniProtKB-KW"/>
</dbReference>
<comment type="subcellular location">
    <subcellularLocation>
        <location evidence="1">Cell membrane</location>
        <topology evidence="1">Multi-pass membrane protein</topology>
    </subcellularLocation>
</comment>
<feature type="transmembrane region" description="Helical" evidence="9">
    <location>
        <begin position="351"/>
        <end position="371"/>
    </location>
</feature>
<dbReference type="InterPro" id="IPR020846">
    <property type="entry name" value="MFS_dom"/>
</dbReference>
<keyword evidence="4" id="KW-1003">Cell membrane</keyword>
<evidence type="ECO:0000256" key="3">
    <source>
        <dbReference type="ARBA" id="ARBA00022448"/>
    </source>
</evidence>
<dbReference type="InterPro" id="IPR011701">
    <property type="entry name" value="MFS"/>
</dbReference>
<dbReference type="NCBIfam" id="NF011656">
    <property type="entry name" value="PRK15075.1"/>
    <property type="match status" value="1"/>
</dbReference>
<gene>
    <name evidence="11" type="ORF">AWB68_08035</name>
</gene>
<dbReference type="SUPFAM" id="SSF103473">
    <property type="entry name" value="MFS general substrate transporter"/>
    <property type="match status" value="1"/>
</dbReference>
<proteinExistence type="inferred from homology"/>
<feature type="transmembrane region" description="Helical" evidence="9">
    <location>
        <begin position="131"/>
        <end position="156"/>
    </location>
</feature>
<evidence type="ECO:0000313" key="11">
    <source>
        <dbReference type="EMBL" id="SAL86453.1"/>
    </source>
</evidence>
<evidence type="ECO:0000256" key="4">
    <source>
        <dbReference type="ARBA" id="ARBA00022475"/>
    </source>
</evidence>
<feature type="transmembrane region" description="Helical" evidence="9">
    <location>
        <begin position="383"/>
        <end position="403"/>
    </location>
</feature>
<comment type="caution">
    <text evidence="11">The sequence shown here is derived from an EMBL/GenBank/DDBJ whole genome shotgun (WGS) entry which is preliminary data.</text>
</comment>
<feature type="transmembrane region" description="Helical" evidence="9">
    <location>
        <begin position="409"/>
        <end position="431"/>
    </location>
</feature>
<dbReference type="InterPro" id="IPR036259">
    <property type="entry name" value="MFS_trans_sf"/>
</dbReference>
<dbReference type="PANTHER" id="PTHR43528:SF6">
    <property type="entry name" value="CITRATE-PROTON SYMPORTER"/>
    <property type="match status" value="1"/>
</dbReference>
<evidence type="ECO:0000256" key="6">
    <source>
        <dbReference type="ARBA" id="ARBA00022847"/>
    </source>
</evidence>
<keyword evidence="6" id="KW-0769">Symport</keyword>
<evidence type="ECO:0000256" key="9">
    <source>
        <dbReference type="SAM" id="Phobius"/>
    </source>
</evidence>
<dbReference type="FunFam" id="1.20.1250.20:FF:000001">
    <property type="entry name" value="Dicarboxylate MFS transporter"/>
    <property type="match status" value="1"/>
</dbReference>
<dbReference type="GO" id="GO:0005886">
    <property type="term" value="C:plasma membrane"/>
    <property type="evidence" value="ECO:0007669"/>
    <property type="project" value="UniProtKB-SubCell"/>
</dbReference>
<evidence type="ECO:0000256" key="8">
    <source>
        <dbReference type="ARBA" id="ARBA00023136"/>
    </source>
</evidence>
<feature type="transmembrane region" description="Helical" evidence="9">
    <location>
        <begin position="286"/>
        <end position="305"/>
    </location>
</feature>
<protein>
    <submittedName>
        <fullName evidence="11">General substrate transporter</fullName>
    </submittedName>
</protein>
<dbReference type="PROSITE" id="PS00217">
    <property type="entry name" value="SUGAR_TRANSPORT_2"/>
    <property type="match status" value="1"/>
</dbReference>
<keyword evidence="5 9" id="KW-0812">Transmembrane</keyword>
<sequence length="445" mass="48072">MMKDTVVAPAGLTPAADSNSQKSKVAIKPIIQVVAGNALEIYDFMIYGYYARYIAQTFFPSDNEYLSLMMSLMTFAFGFLARPIGAIVLGSYTDRHGRRKGLILALSLMSLGIISVACTPSYASIGIAAPIIVLCGRLLQGFSAGAELGGVVVYLAEIAPPRRRAFYTCWQAGSQQLSVMVASLVGLILLYWLAPNELHAWGWRIPLFLGCTVIPVMFWLRSSLAETSVFAAKTKTPRMSEICTSLVSGWRTIVLCMGMVAMATVTSQTITTYAPTFIKSLNLGESAGFIVLFFGGLSVLFWLPIMAAVADRFNRRTVLIVVTLLAAVTAYPAMSWLAADATVFKFAVVELWFSFIYAAYSSVQVATMVELVPPDARTSGYSFAQAVAAAVLGGFTPAILTWLTHTFHSSAMVGVWLAINATISLLSALALDKKKTAARQVDTLQ</sequence>
<keyword evidence="3" id="KW-0813">Transport</keyword>
<evidence type="ECO:0000313" key="12">
    <source>
        <dbReference type="Proteomes" id="UP000054770"/>
    </source>
</evidence>
<dbReference type="PROSITE" id="PS50850">
    <property type="entry name" value="MFS"/>
    <property type="match status" value="1"/>
</dbReference>
<comment type="similarity">
    <text evidence="2">Belongs to the major facilitator superfamily. Metabolite:H+ Symporter (MHS) family (TC 2.A.1.6) family.</text>
</comment>
<feature type="transmembrane region" description="Helical" evidence="9">
    <location>
        <begin position="200"/>
        <end position="221"/>
    </location>
</feature>
<dbReference type="EMBL" id="FCON02000229">
    <property type="protein sequence ID" value="SAL86453.1"/>
    <property type="molecule type" value="Genomic_DNA"/>
</dbReference>
<reference evidence="11" key="1">
    <citation type="submission" date="2016-01" db="EMBL/GenBank/DDBJ databases">
        <authorList>
            <person name="Peeters C."/>
        </authorList>
    </citation>
    <scope>NUCLEOTIDE SEQUENCE [LARGE SCALE GENOMIC DNA]</scope>
    <source>
        <strain evidence="11">LMG 22940</strain>
    </source>
</reference>
<feature type="transmembrane region" description="Helical" evidence="9">
    <location>
        <begin position="242"/>
        <end position="266"/>
    </location>
</feature>
<feature type="transmembrane region" description="Helical" evidence="9">
    <location>
        <begin position="101"/>
        <end position="125"/>
    </location>
</feature>
<keyword evidence="12" id="KW-1185">Reference proteome</keyword>
<name>A0A158L0E7_9BURK</name>
<accession>A0A158L0E7</accession>
<evidence type="ECO:0000256" key="7">
    <source>
        <dbReference type="ARBA" id="ARBA00022989"/>
    </source>
</evidence>
<dbReference type="PANTHER" id="PTHR43528">
    <property type="entry name" value="ALPHA-KETOGLUTARATE PERMEASE"/>
    <property type="match status" value="1"/>
</dbReference>
<keyword evidence="7 9" id="KW-1133">Transmembrane helix</keyword>
<feature type="transmembrane region" description="Helical" evidence="9">
    <location>
        <begin position="317"/>
        <end position="339"/>
    </location>
</feature>
<feature type="transmembrane region" description="Helical" evidence="9">
    <location>
        <begin position="65"/>
        <end position="89"/>
    </location>
</feature>
<dbReference type="InterPro" id="IPR005829">
    <property type="entry name" value="Sugar_transporter_CS"/>
</dbReference>
<keyword evidence="8 9" id="KW-0472">Membrane</keyword>
<dbReference type="InterPro" id="IPR051084">
    <property type="entry name" value="H+-coupled_symporters"/>
</dbReference>
<evidence type="ECO:0000256" key="5">
    <source>
        <dbReference type="ARBA" id="ARBA00022692"/>
    </source>
</evidence>
<feature type="transmembrane region" description="Helical" evidence="9">
    <location>
        <begin position="177"/>
        <end position="194"/>
    </location>
</feature>
<dbReference type="Pfam" id="PF07690">
    <property type="entry name" value="MFS_1"/>
    <property type="match status" value="1"/>
</dbReference>
<feature type="domain" description="Major facilitator superfamily (MFS) profile" evidence="10">
    <location>
        <begin position="29"/>
        <end position="436"/>
    </location>
</feature>
<dbReference type="Gene3D" id="1.20.1250.20">
    <property type="entry name" value="MFS general substrate transporter like domains"/>
    <property type="match status" value="2"/>
</dbReference>
<dbReference type="Proteomes" id="UP000054770">
    <property type="component" value="Unassembled WGS sequence"/>
</dbReference>
<dbReference type="AlphaFoldDB" id="A0A158L0E7"/>
<organism evidence="11 12">
    <name type="scientific">Caballeronia choica</name>
    <dbReference type="NCBI Taxonomy" id="326476"/>
    <lineage>
        <taxon>Bacteria</taxon>
        <taxon>Pseudomonadati</taxon>
        <taxon>Pseudomonadota</taxon>
        <taxon>Betaproteobacteria</taxon>
        <taxon>Burkholderiales</taxon>
        <taxon>Burkholderiaceae</taxon>
        <taxon>Caballeronia</taxon>
    </lineage>
</organism>
<evidence type="ECO:0000259" key="10">
    <source>
        <dbReference type="PROSITE" id="PS50850"/>
    </source>
</evidence>
<evidence type="ECO:0000256" key="2">
    <source>
        <dbReference type="ARBA" id="ARBA00008240"/>
    </source>
</evidence>
<evidence type="ECO:0000256" key="1">
    <source>
        <dbReference type="ARBA" id="ARBA00004651"/>
    </source>
</evidence>